<sequence length="302" mass="33174">MRYPTAFESKKLAQYLSREIGLAHGVALQMLAQMYCFGEWPELKRCLGQKLDHPRGDTTYGLFEDNGGQQWLSDLLARYGEDLRRLPGSPWGAQSPLGLALASKAYLLSDRALAVVANRERRCKRYSARELTRLAQWLNVLPLSFEHVRQRHLQDTGPAPVRAHLYYPALNINLLAYHRFTGDRVEVLVAQLEVRSDAVPRSGSGQHGKVAASWKPDLVCGFLRFYARQIRESGYEPSLAVSCVDGAKVVAEVSDPVSGSDCSSRRVTEALVAMGGTVSAQSWGPTVGAPALCLGEGLGLDC</sequence>
<reference evidence="2" key="1">
    <citation type="submission" date="2016-11" db="EMBL/GenBank/DDBJ databases">
        <authorList>
            <person name="Varghese N."/>
            <person name="Submissions S."/>
        </authorList>
    </citation>
    <scope>NUCLEOTIDE SEQUENCE [LARGE SCALE GENOMIC DNA]</scope>
    <source>
        <strain evidence="2">DSM 16917</strain>
    </source>
</reference>
<evidence type="ECO:0000313" key="2">
    <source>
        <dbReference type="Proteomes" id="UP000184268"/>
    </source>
</evidence>
<accession>A0A1M5TT43</accession>
<organism evidence="1 2">
    <name type="scientific">Ferrimonas marina</name>
    <dbReference type="NCBI Taxonomy" id="299255"/>
    <lineage>
        <taxon>Bacteria</taxon>
        <taxon>Pseudomonadati</taxon>
        <taxon>Pseudomonadota</taxon>
        <taxon>Gammaproteobacteria</taxon>
        <taxon>Alteromonadales</taxon>
        <taxon>Ferrimonadaceae</taxon>
        <taxon>Ferrimonas</taxon>
    </lineage>
</organism>
<name>A0A1M5TT43_9GAMM</name>
<dbReference type="RefSeq" id="WP_067656004.1">
    <property type="nucleotide sequence ID" value="NZ_FQXG01000003.1"/>
</dbReference>
<proteinExistence type="predicted"/>
<evidence type="ECO:0000313" key="1">
    <source>
        <dbReference type="EMBL" id="SHH53947.1"/>
    </source>
</evidence>
<protein>
    <submittedName>
        <fullName evidence="1">Uncharacterized protein</fullName>
    </submittedName>
</protein>
<dbReference type="Proteomes" id="UP000184268">
    <property type="component" value="Unassembled WGS sequence"/>
</dbReference>
<keyword evidence="2" id="KW-1185">Reference proteome</keyword>
<gene>
    <name evidence="1" type="ORF">SAMN02745129_2269</name>
</gene>
<dbReference type="AlphaFoldDB" id="A0A1M5TT43"/>
<dbReference type="EMBL" id="FQXG01000003">
    <property type="protein sequence ID" value="SHH53947.1"/>
    <property type="molecule type" value="Genomic_DNA"/>
</dbReference>